<feature type="domain" description="Apea-like HEPN" evidence="1">
    <location>
        <begin position="321"/>
        <end position="455"/>
    </location>
</feature>
<organism evidence="3 4">
    <name type="scientific">Streptomyces spinosisporus</name>
    <dbReference type="NCBI Taxonomy" id="2927582"/>
    <lineage>
        <taxon>Bacteria</taxon>
        <taxon>Bacillati</taxon>
        <taxon>Actinomycetota</taxon>
        <taxon>Actinomycetes</taxon>
        <taxon>Kitasatosporales</taxon>
        <taxon>Streptomycetaceae</taxon>
        <taxon>Streptomyces</taxon>
    </lineage>
</organism>
<dbReference type="EMBL" id="JALDAX010000016">
    <property type="protein sequence ID" value="MCI3244603.1"/>
    <property type="molecule type" value="Genomic_DNA"/>
</dbReference>
<name>A0ABS9XR91_9ACTN</name>
<dbReference type="Proteomes" id="UP001165270">
    <property type="component" value="Unassembled WGS sequence"/>
</dbReference>
<proteinExistence type="predicted"/>
<evidence type="ECO:0008006" key="5">
    <source>
        <dbReference type="Google" id="ProtNLM"/>
    </source>
</evidence>
<protein>
    <recommendedName>
        <fullName evidence="5">ApeA N-terminal domain-containing protein</fullName>
    </recommendedName>
</protein>
<evidence type="ECO:0000313" key="4">
    <source>
        <dbReference type="Proteomes" id="UP001165270"/>
    </source>
</evidence>
<dbReference type="InterPro" id="IPR041229">
    <property type="entry name" value="HEPN_Apea"/>
</dbReference>
<reference evidence="3" key="1">
    <citation type="submission" date="2022-03" db="EMBL/GenBank/DDBJ databases">
        <title>Streptomyces 7R015 and 7R016 isolated from Barleria lupulina in Thailand.</title>
        <authorList>
            <person name="Kanchanasin P."/>
            <person name="Phongsopitanun W."/>
            <person name="Tanasupawat S."/>
        </authorList>
    </citation>
    <scope>NUCLEOTIDE SEQUENCE</scope>
    <source>
        <strain evidence="3">7R016</strain>
    </source>
</reference>
<accession>A0ABS9XR91</accession>
<keyword evidence="4" id="KW-1185">Reference proteome</keyword>
<evidence type="ECO:0000313" key="3">
    <source>
        <dbReference type="EMBL" id="MCI3244603.1"/>
    </source>
</evidence>
<gene>
    <name evidence="3" type="ORF">MQN93_33325</name>
</gene>
<feature type="domain" description="ApeA N-terminal" evidence="2">
    <location>
        <begin position="6"/>
        <end position="291"/>
    </location>
</feature>
<dbReference type="RefSeq" id="WP_242712476.1">
    <property type="nucleotide sequence ID" value="NZ_JALDAX010000016.1"/>
</dbReference>
<dbReference type="InterPro" id="IPR041223">
    <property type="entry name" value="ApeA_NTD"/>
</dbReference>
<dbReference type="Pfam" id="PF18862">
    <property type="entry name" value="ApeA_NTD1"/>
    <property type="match status" value="1"/>
</dbReference>
<evidence type="ECO:0000259" key="1">
    <source>
        <dbReference type="Pfam" id="PF18739"/>
    </source>
</evidence>
<evidence type="ECO:0000259" key="2">
    <source>
        <dbReference type="Pfam" id="PF18862"/>
    </source>
</evidence>
<dbReference type="Pfam" id="PF18739">
    <property type="entry name" value="HEPN_Apea"/>
    <property type="match status" value="1"/>
</dbReference>
<sequence>MTDRTWRGYWWEAATPEVKIPGILRCNEEGEVRLELVGGFDITIRKPLPDGNGYSVSSDTRDIPLIHGLSGSERFTLLDNSCLHSSGLGFFDGDITRQDWSSIRALRGVHLESLDAPIFIRAHLRLERLLHWSNQSAFRLSMEMREGELPRSKQVNRVEAEPVTTRHNDIEISLRLLTRDFQYEDQMISNERSLSGKESAVLTFTPPHPVPCKHFDEVEKDMQDLLTLSTYEPCGALSRSLTYMKSEDEPKEVEVIGRQIYRTPGQKKRSRGTDSLFTLADIDFKDSIPRWLDLKEKARTGCNILFGLRYIERGYVGTRLLGVATAAESIHAALRSTSTPLTKQEYKQLKNKILSVISDEPQHLVDFVKTGLRNNPTYNERMLELASIPDNEAVETLLGNREHWATALKKSRNDLAHANERSSQSDESSQAFLLMEVTYALLCLVLMSELGVSQEVQRRAVEMNSRISHISREFKKELSALSR</sequence>
<comment type="caution">
    <text evidence="3">The sequence shown here is derived from an EMBL/GenBank/DDBJ whole genome shotgun (WGS) entry which is preliminary data.</text>
</comment>